<reference evidence="8" key="1">
    <citation type="submission" date="2021-02" db="EMBL/GenBank/DDBJ databases">
        <title>Genome-Resolved Metagenomics of a Microbial Community Performing Photosynthetic Biological Nutrient Removal.</title>
        <authorList>
            <person name="Mcdaniel E.A."/>
        </authorList>
    </citation>
    <scope>NUCLEOTIDE SEQUENCE</scope>
    <source>
        <strain evidence="8">UWPOB_OBS1</strain>
    </source>
</reference>
<dbReference type="PROSITE" id="PS51987">
    <property type="entry name" value="GS_CATALYTIC"/>
    <property type="match status" value="1"/>
</dbReference>
<evidence type="ECO:0000313" key="8">
    <source>
        <dbReference type="EMBL" id="MBN8661919.1"/>
    </source>
</evidence>
<dbReference type="Gene3D" id="3.10.20.70">
    <property type="entry name" value="Glutamine synthetase, N-terminal domain"/>
    <property type="match status" value="1"/>
</dbReference>
<comment type="similarity">
    <text evidence="1 5 6">Belongs to the glutamine synthetase family.</text>
</comment>
<dbReference type="InterPro" id="IPR008146">
    <property type="entry name" value="Gln_synth_cat_dom"/>
</dbReference>
<evidence type="ECO:0000256" key="4">
    <source>
        <dbReference type="ARBA" id="ARBA00022840"/>
    </source>
</evidence>
<proteinExistence type="inferred from homology"/>
<organism evidence="8 9">
    <name type="scientific">Candidatus Obscuribacter phosphatis</name>
    <dbReference type="NCBI Taxonomy" id="1906157"/>
    <lineage>
        <taxon>Bacteria</taxon>
        <taxon>Bacillati</taxon>
        <taxon>Candidatus Melainabacteria</taxon>
        <taxon>Candidatus Obscuribacterales</taxon>
        <taxon>Candidatus Obscuribacteraceae</taxon>
        <taxon>Candidatus Obscuribacter</taxon>
    </lineage>
</organism>
<dbReference type="GO" id="GO:0006542">
    <property type="term" value="P:glutamine biosynthetic process"/>
    <property type="evidence" value="ECO:0007669"/>
    <property type="project" value="InterPro"/>
</dbReference>
<dbReference type="Proteomes" id="UP000664277">
    <property type="component" value="Unassembled WGS sequence"/>
</dbReference>
<dbReference type="SUPFAM" id="SSF55931">
    <property type="entry name" value="Glutamine synthetase/guanido kinase"/>
    <property type="match status" value="1"/>
</dbReference>
<gene>
    <name evidence="8" type="ORF">J0M35_16245</name>
</gene>
<evidence type="ECO:0000256" key="2">
    <source>
        <dbReference type="ARBA" id="ARBA00022598"/>
    </source>
</evidence>
<protein>
    <submittedName>
        <fullName evidence="8">Glutamine synthetase</fullName>
    </submittedName>
</protein>
<dbReference type="InterPro" id="IPR008147">
    <property type="entry name" value="Gln_synt_N"/>
</dbReference>
<dbReference type="GO" id="GO:0004356">
    <property type="term" value="F:glutamine synthetase activity"/>
    <property type="evidence" value="ECO:0007669"/>
    <property type="project" value="InterPro"/>
</dbReference>
<feature type="domain" description="GS catalytic" evidence="7">
    <location>
        <begin position="112"/>
        <end position="456"/>
    </location>
</feature>
<dbReference type="Pfam" id="PF16952">
    <property type="entry name" value="Gln-synt_N_2"/>
    <property type="match status" value="1"/>
</dbReference>
<dbReference type="InterPro" id="IPR014746">
    <property type="entry name" value="Gln_synth/guanido_kin_cat_dom"/>
</dbReference>
<evidence type="ECO:0000256" key="3">
    <source>
        <dbReference type="ARBA" id="ARBA00022741"/>
    </source>
</evidence>
<evidence type="ECO:0000256" key="1">
    <source>
        <dbReference type="ARBA" id="ARBA00009897"/>
    </source>
</evidence>
<dbReference type="GO" id="GO:0005524">
    <property type="term" value="F:ATP binding"/>
    <property type="evidence" value="ECO:0007669"/>
    <property type="project" value="UniProtKB-KW"/>
</dbReference>
<dbReference type="Pfam" id="PF00120">
    <property type="entry name" value="Gln-synt_C"/>
    <property type="match status" value="1"/>
</dbReference>
<dbReference type="SUPFAM" id="SSF54368">
    <property type="entry name" value="Glutamine synthetase, N-terminal domain"/>
    <property type="match status" value="1"/>
</dbReference>
<dbReference type="SMART" id="SM01230">
    <property type="entry name" value="Gln-synt_C"/>
    <property type="match status" value="1"/>
</dbReference>
<dbReference type="InterPro" id="IPR036651">
    <property type="entry name" value="Gln_synt_N_sf"/>
</dbReference>
<dbReference type="EMBL" id="JAFLCK010000027">
    <property type="protein sequence ID" value="MBN8661919.1"/>
    <property type="molecule type" value="Genomic_DNA"/>
</dbReference>
<accession>A0A8J7P8I3</accession>
<keyword evidence="2" id="KW-0436">Ligase</keyword>
<evidence type="ECO:0000313" key="9">
    <source>
        <dbReference type="Proteomes" id="UP000664277"/>
    </source>
</evidence>
<dbReference type="AlphaFoldDB" id="A0A8J7P8I3"/>
<name>A0A8J7P8I3_9BACT</name>
<comment type="caution">
    <text evidence="8">The sequence shown here is derived from an EMBL/GenBank/DDBJ whole genome shotgun (WGS) entry which is preliminary data.</text>
</comment>
<dbReference type="PANTHER" id="PTHR43785">
    <property type="entry name" value="GAMMA-GLUTAMYLPUTRESCINE SYNTHETASE"/>
    <property type="match status" value="1"/>
</dbReference>
<dbReference type="PANTHER" id="PTHR43785:SF2">
    <property type="entry name" value="TYPE-1 GLUTAMINE SYNTHETASE 1"/>
    <property type="match status" value="1"/>
</dbReference>
<evidence type="ECO:0000256" key="5">
    <source>
        <dbReference type="PROSITE-ProRule" id="PRU01331"/>
    </source>
</evidence>
<keyword evidence="4" id="KW-0067">ATP-binding</keyword>
<evidence type="ECO:0000256" key="6">
    <source>
        <dbReference type="RuleBase" id="RU000384"/>
    </source>
</evidence>
<dbReference type="Gene3D" id="3.30.590.10">
    <property type="entry name" value="Glutamine synthetase/guanido kinase, catalytic domain"/>
    <property type="match status" value="1"/>
</dbReference>
<sequence length="456" mass="49676">MSDAENLVRQARAKGVELVRFYFCDSSGILRGKVSSLKTLPERLVSGIGVVKGSMAQNLLDQLQTDTGLGAVGEVRLMPDTNSFTALPYTQASAAMFCRMEELSGQAWSHCSRSFLERQVEEARKMGFSVKAAFEPEFIVGEQKDGEFRHIDKGLCFSSESMDMADGFITEVVRLLALQGLDLEQYYPELGPGQHELSIAPASPLSACDRYLLLKETVKACATSRGLHATFTPKRSVDEAGNGCHLHLSLYDESGRVNQFFHAEAGKDSASGPSGLSKTAMHFIAGVHSHLKALVSLTCPSVNSYKRLRPHSWSSAFTAWGYENREAAIRVPSVYRGRESDSTNIEIKCVDSTANPYLALGAILACGLDGIKRLALPPAPVEVDPADLDDAGQKFHGVEPLPRSLNEALTELEADLFLMNTLGKELANTYIIVKASEAAAFEDDPAFSDSVHRARY</sequence>
<evidence type="ECO:0000259" key="7">
    <source>
        <dbReference type="PROSITE" id="PS51987"/>
    </source>
</evidence>
<keyword evidence="3" id="KW-0547">Nucleotide-binding</keyword>